<protein>
    <submittedName>
        <fullName evidence="1">Uncharacterized protein</fullName>
    </submittedName>
</protein>
<evidence type="ECO:0000313" key="1">
    <source>
        <dbReference type="EMBL" id="KAJ7342986.1"/>
    </source>
</evidence>
<accession>A0AAD6ZWF8</accession>
<name>A0AAD6ZWF8_9AGAR</name>
<organism evidence="1 2">
    <name type="scientific">Mycena albidolilacea</name>
    <dbReference type="NCBI Taxonomy" id="1033008"/>
    <lineage>
        <taxon>Eukaryota</taxon>
        <taxon>Fungi</taxon>
        <taxon>Dikarya</taxon>
        <taxon>Basidiomycota</taxon>
        <taxon>Agaricomycotina</taxon>
        <taxon>Agaricomycetes</taxon>
        <taxon>Agaricomycetidae</taxon>
        <taxon>Agaricales</taxon>
        <taxon>Marasmiineae</taxon>
        <taxon>Mycenaceae</taxon>
        <taxon>Mycena</taxon>
    </lineage>
</organism>
<comment type="caution">
    <text evidence="1">The sequence shown here is derived from an EMBL/GenBank/DDBJ whole genome shotgun (WGS) entry which is preliminary data.</text>
</comment>
<dbReference type="AlphaFoldDB" id="A0AAD6ZWF8"/>
<gene>
    <name evidence="1" type="ORF">DFH08DRAFT_963007</name>
</gene>
<dbReference type="Proteomes" id="UP001218218">
    <property type="component" value="Unassembled WGS sequence"/>
</dbReference>
<reference evidence="1" key="1">
    <citation type="submission" date="2023-03" db="EMBL/GenBank/DDBJ databases">
        <title>Massive genome expansion in bonnet fungi (Mycena s.s.) driven by repeated elements and novel gene families across ecological guilds.</title>
        <authorList>
            <consortium name="Lawrence Berkeley National Laboratory"/>
            <person name="Harder C.B."/>
            <person name="Miyauchi S."/>
            <person name="Viragh M."/>
            <person name="Kuo A."/>
            <person name="Thoen E."/>
            <person name="Andreopoulos B."/>
            <person name="Lu D."/>
            <person name="Skrede I."/>
            <person name="Drula E."/>
            <person name="Henrissat B."/>
            <person name="Morin E."/>
            <person name="Kohler A."/>
            <person name="Barry K."/>
            <person name="LaButti K."/>
            <person name="Morin E."/>
            <person name="Salamov A."/>
            <person name="Lipzen A."/>
            <person name="Mereny Z."/>
            <person name="Hegedus B."/>
            <person name="Baldrian P."/>
            <person name="Stursova M."/>
            <person name="Weitz H."/>
            <person name="Taylor A."/>
            <person name="Grigoriev I.V."/>
            <person name="Nagy L.G."/>
            <person name="Martin F."/>
            <person name="Kauserud H."/>
        </authorList>
    </citation>
    <scope>NUCLEOTIDE SEQUENCE</scope>
    <source>
        <strain evidence="1">CBHHK002</strain>
    </source>
</reference>
<dbReference type="EMBL" id="JARIHO010000024">
    <property type="protein sequence ID" value="KAJ7342986.1"/>
    <property type="molecule type" value="Genomic_DNA"/>
</dbReference>
<keyword evidence="2" id="KW-1185">Reference proteome</keyword>
<evidence type="ECO:0000313" key="2">
    <source>
        <dbReference type="Proteomes" id="UP001218218"/>
    </source>
</evidence>
<sequence>MHLKLESTEALKAYSELPTAEQSIWLAGRILLHGEILGTLQPPEAVYHIPGDLEGTINQYHFLVMIDPNASTYVKKGKKSPISRLTIIESVGDPDTEDKSGQPMDIITLCQQVIDLGSSKLTTDIKVSVEMCGRFAFLRKTYVTFVKALATPSEKKDGGVRKMDFWGTVNKNLEELRESKNHDKVHVSTVTGDILADDRKTYGAADLDQLIKESPPMFTCNHTSFIAPYFHTLALSISNNIIRAMFAQ</sequence>
<proteinExistence type="predicted"/>